<feature type="binding site" evidence="5">
    <location>
        <begin position="255"/>
        <end position="257"/>
    </location>
    <ligand>
        <name>NAD(+)</name>
        <dbReference type="ChEBI" id="CHEBI:57540"/>
    </ligand>
</feature>
<organism evidence="8 9">
    <name type="scientific">Pararobbsia alpina</name>
    <dbReference type="NCBI Taxonomy" id="621374"/>
    <lineage>
        <taxon>Bacteria</taxon>
        <taxon>Pseudomonadati</taxon>
        <taxon>Pseudomonadota</taxon>
        <taxon>Betaproteobacteria</taxon>
        <taxon>Burkholderiales</taxon>
        <taxon>Burkholderiaceae</taxon>
        <taxon>Pararobbsia</taxon>
    </lineage>
</organism>
<dbReference type="PROSITE" id="PS50305">
    <property type="entry name" value="SIRTUIN"/>
    <property type="match status" value="1"/>
</dbReference>
<evidence type="ECO:0000256" key="1">
    <source>
        <dbReference type="ARBA" id="ARBA00022679"/>
    </source>
</evidence>
<dbReference type="Gene3D" id="3.30.1600.10">
    <property type="entry name" value="SIR2/SIRT2 'Small Domain"/>
    <property type="match status" value="1"/>
</dbReference>
<sequence length="292" mass="31397">MAVMDTQTSLNAEPAPASLVDFVRRYPRLFVLGGAGVSTASGIPDYRDADGQRKGRDPVILQDFLKSEAMRRRYWARNMIGWPTVSQARPNAAHRALVGLDALGHLERLVTQNVDGLHTQAGSANVIELHGNIDQVVCLGCGRRHARAAIQQRLEADNPDWLEAKAMPLPDGDALLESSRFDVFRAPVCDDCGGVLKPDVVFFGEGVPRARVQAASEALARADGMLVVGSSLMVYSGFRFCEQAARAGIPIAAVNVGRTRADHLLSLKIAQPCEVALSALVEQLAAHSHSTA</sequence>
<evidence type="ECO:0000313" key="8">
    <source>
        <dbReference type="EMBL" id="CAB3790832.1"/>
    </source>
</evidence>
<protein>
    <recommendedName>
        <fullName evidence="5">NAD-dependent protein deacetylase</fullName>
        <ecNumber evidence="5">2.3.1.286</ecNumber>
    </recommendedName>
    <alternativeName>
        <fullName evidence="5">Regulatory protein SIR2 homolog</fullName>
    </alternativeName>
</protein>
<comment type="similarity">
    <text evidence="5">Belongs to the sirtuin family. Class II subfamily.</text>
</comment>
<feature type="binding site" evidence="5 6">
    <location>
        <position position="189"/>
    </location>
    <ligand>
        <name>Zn(2+)</name>
        <dbReference type="ChEBI" id="CHEBI:29105"/>
    </ligand>
</feature>
<comment type="cofactor">
    <cofactor evidence="5">
        <name>Zn(2+)</name>
        <dbReference type="ChEBI" id="CHEBI:29105"/>
    </cofactor>
    <text evidence="5">Binds 1 zinc ion per subunit.</text>
</comment>
<name>A0A6S7CXT2_9BURK</name>
<evidence type="ECO:0000256" key="4">
    <source>
        <dbReference type="ARBA" id="ARBA00023027"/>
    </source>
</evidence>
<feature type="binding site" evidence="5">
    <location>
        <begin position="112"/>
        <end position="115"/>
    </location>
    <ligand>
        <name>NAD(+)</name>
        <dbReference type="ChEBI" id="CHEBI:57540"/>
    </ligand>
</feature>
<dbReference type="InterPro" id="IPR026591">
    <property type="entry name" value="Sirtuin_cat_small_dom_sf"/>
</dbReference>
<feature type="binding site" evidence="5">
    <location>
        <begin position="229"/>
        <end position="231"/>
    </location>
    <ligand>
        <name>NAD(+)</name>
        <dbReference type="ChEBI" id="CHEBI:57540"/>
    </ligand>
</feature>
<dbReference type="Pfam" id="PF02146">
    <property type="entry name" value="SIR2"/>
    <property type="match status" value="1"/>
</dbReference>
<dbReference type="GO" id="GO:0070403">
    <property type="term" value="F:NAD+ binding"/>
    <property type="evidence" value="ECO:0007669"/>
    <property type="project" value="UniProtKB-UniRule"/>
</dbReference>
<dbReference type="InterPro" id="IPR026587">
    <property type="entry name" value="Sirtuin_class_II"/>
</dbReference>
<comment type="subcellular location">
    <subcellularLocation>
        <location evidence="5">Cytoplasm</location>
    </subcellularLocation>
</comment>
<dbReference type="GO" id="GO:0008270">
    <property type="term" value="F:zinc ion binding"/>
    <property type="evidence" value="ECO:0007669"/>
    <property type="project" value="UniProtKB-UniRule"/>
</dbReference>
<dbReference type="EC" id="2.3.1.286" evidence="5"/>
<keyword evidence="1 5" id="KW-0808">Transferase</keyword>
<dbReference type="NCBIfam" id="NF003738">
    <property type="entry name" value="PRK05333.1"/>
    <property type="match status" value="1"/>
</dbReference>
<feature type="binding site" evidence="5 6">
    <location>
        <position position="141"/>
    </location>
    <ligand>
        <name>Zn(2+)</name>
        <dbReference type="ChEBI" id="CHEBI:29105"/>
    </ligand>
</feature>
<comment type="function">
    <text evidence="5">NAD-dependent protein deacetylase which modulates the activities of several enzymes which are inactive in their acetylated form.</text>
</comment>
<evidence type="ECO:0000256" key="6">
    <source>
        <dbReference type="PROSITE-ProRule" id="PRU00236"/>
    </source>
</evidence>
<dbReference type="HAMAP" id="MF_01967">
    <property type="entry name" value="Sirtuin_ClassII"/>
    <property type="match status" value="1"/>
</dbReference>
<keyword evidence="5" id="KW-0963">Cytoplasm</keyword>
<feature type="binding site" evidence="5">
    <location>
        <position position="273"/>
    </location>
    <ligand>
        <name>NAD(+)</name>
        <dbReference type="ChEBI" id="CHEBI:57540"/>
    </ligand>
</feature>
<dbReference type="Gene3D" id="3.40.50.1220">
    <property type="entry name" value="TPP-binding domain"/>
    <property type="match status" value="1"/>
</dbReference>
<dbReference type="InterPro" id="IPR029035">
    <property type="entry name" value="DHS-like_NAD/FAD-binding_dom"/>
</dbReference>
<evidence type="ECO:0000259" key="7">
    <source>
        <dbReference type="PROSITE" id="PS50305"/>
    </source>
</evidence>
<feature type="active site" description="Proton acceptor" evidence="5 6">
    <location>
        <position position="130"/>
    </location>
</feature>
<evidence type="ECO:0000256" key="5">
    <source>
        <dbReference type="HAMAP-Rule" id="MF_01967"/>
    </source>
</evidence>
<feature type="binding site" evidence="5 6">
    <location>
        <position position="138"/>
    </location>
    <ligand>
        <name>Zn(2+)</name>
        <dbReference type="ChEBI" id="CHEBI:29105"/>
    </ligand>
</feature>
<dbReference type="GO" id="GO:0017136">
    <property type="term" value="F:histone deacetylase activity, NAD-dependent"/>
    <property type="evidence" value="ECO:0007669"/>
    <property type="project" value="TreeGrafter"/>
</dbReference>
<keyword evidence="8" id="KW-0012">Acyltransferase</keyword>
<accession>A0A6S7CXT2</accession>
<dbReference type="Proteomes" id="UP000494115">
    <property type="component" value="Unassembled WGS sequence"/>
</dbReference>
<dbReference type="InterPro" id="IPR003000">
    <property type="entry name" value="Sirtuin"/>
</dbReference>
<keyword evidence="2 5" id="KW-0479">Metal-binding</keyword>
<reference evidence="8 9" key="1">
    <citation type="submission" date="2020-04" db="EMBL/GenBank/DDBJ databases">
        <authorList>
            <person name="De Canck E."/>
        </authorList>
    </citation>
    <scope>NUCLEOTIDE SEQUENCE [LARGE SCALE GENOMIC DNA]</scope>
    <source>
        <strain evidence="8 9">LMG 28138</strain>
    </source>
</reference>
<feature type="binding site" evidence="5 6">
    <location>
        <position position="192"/>
    </location>
    <ligand>
        <name>Zn(2+)</name>
        <dbReference type="ChEBI" id="CHEBI:29105"/>
    </ligand>
</feature>
<comment type="catalytic activity">
    <reaction evidence="5">
        <text>N(6)-acetyl-L-lysyl-[protein] + NAD(+) + H2O = 2''-O-acetyl-ADP-D-ribose + nicotinamide + L-lysyl-[protein]</text>
        <dbReference type="Rhea" id="RHEA:43636"/>
        <dbReference type="Rhea" id="RHEA-COMP:9752"/>
        <dbReference type="Rhea" id="RHEA-COMP:10731"/>
        <dbReference type="ChEBI" id="CHEBI:15377"/>
        <dbReference type="ChEBI" id="CHEBI:17154"/>
        <dbReference type="ChEBI" id="CHEBI:29969"/>
        <dbReference type="ChEBI" id="CHEBI:57540"/>
        <dbReference type="ChEBI" id="CHEBI:61930"/>
        <dbReference type="ChEBI" id="CHEBI:83767"/>
        <dbReference type="EC" id="2.3.1.286"/>
    </reaction>
</comment>
<dbReference type="GO" id="GO:0005737">
    <property type="term" value="C:cytoplasm"/>
    <property type="evidence" value="ECO:0007669"/>
    <property type="project" value="UniProtKB-SubCell"/>
</dbReference>
<keyword evidence="9" id="KW-1185">Reference proteome</keyword>
<keyword evidence="3 5" id="KW-0862">Zinc</keyword>
<evidence type="ECO:0000313" key="9">
    <source>
        <dbReference type="Proteomes" id="UP000494115"/>
    </source>
</evidence>
<evidence type="ECO:0000256" key="3">
    <source>
        <dbReference type="ARBA" id="ARBA00022833"/>
    </source>
</evidence>
<feature type="domain" description="Deacetylase sirtuin-type" evidence="7">
    <location>
        <begin position="9"/>
        <end position="287"/>
    </location>
</feature>
<comment type="caution">
    <text evidence="5">Lacks conserved residue(s) required for the propagation of feature annotation.</text>
</comment>
<gene>
    <name evidence="8" type="primary">cobB_1</name>
    <name evidence="5" type="synonym">cobB</name>
    <name evidence="8" type="ORF">LMG28138_03034</name>
</gene>
<dbReference type="PANTHER" id="PTHR11085:SF10">
    <property type="entry name" value="NAD-DEPENDENT PROTEIN DEACYLASE SIRTUIN-5, MITOCHONDRIAL-RELATED"/>
    <property type="match status" value="1"/>
</dbReference>
<dbReference type="AlphaFoldDB" id="A0A6S7CXT2"/>
<dbReference type="CDD" id="cd01409">
    <property type="entry name" value="SIRT4"/>
    <property type="match status" value="1"/>
</dbReference>
<proteinExistence type="inferred from homology"/>
<dbReference type="InterPro" id="IPR050134">
    <property type="entry name" value="NAD-dep_sirtuin_deacylases"/>
</dbReference>
<keyword evidence="4 5" id="KW-0520">NAD</keyword>
<dbReference type="SUPFAM" id="SSF52467">
    <property type="entry name" value="DHS-like NAD/FAD-binding domain"/>
    <property type="match status" value="1"/>
</dbReference>
<dbReference type="InterPro" id="IPR026590">
    <property type="entry name" value="Ssirtuin_cat_dom"/>
</dbReference>
<dbReference type="EMBL" id="CADIKM010000013">
    <property type="protein sequence ID" value="CAB3790832.1"/>
    <property type="molecule type" value="Genomic_DNA"/>
</dbReference>
<evidence type="ECO:0000256" key="2">
    <source>
        <dbReference type="ARBA" id="ARBA00022723"/>
    </source>
</evidence>
<dbReference type="PANTHER" id="PTHR11085">
    <property type="entry name" value="NAD-DEPENDENT PROTEIN DEACYLASE SIRTUIN-5, MITOCHONDRIAL-RELATED"/>
    <property type="match status" value="1"/>
</dbReference>